<evidence type="ECO:0000256" key="4">
    <source>
        <dbReference type="ARBA" id="ARBA00022792"/>
    </source>
</evidence>
<dbReference type="PANTHER" id="PTHR12428">
    <property type="entry name" value="OXA1"/>
    <property type="match status" value="1"/>
</dbReference>
<dbReference type="InterPro" id="IPR028055">
    <property type="entry name" value="YidC/Oxa/ALB_C"/>
</dbReference>
<dbReference type="NCBIfam" id="TIGR03592">
    <property type="entry name" value="yidC_oxa1_cterm"/>
    <property type="match status" value="1"/>
</dbReference>
<name>A0AAV2R380_MEGNR</name>
<dbReference type="GO" id="GO:0032979">
    <property type="term" value="P:protein insertion into mitochondrial inner membrane from matrix"/>
    <property type="evidence" value="ECO:0007669"/>
    <property type="project" value="TreeGrafter"/>
</dbReference>
<organism evidence="12 13">
    <name type="scientific">Meganyctiphanes norvegica</name>
    <name type="common">Northern krill</name>
    <name type="synonym">Thysanopoda norvegica</name>
    <dbReference type="NCBI Taxonomy" id="48144"/>
    <lineage>
        <taxon>Eukaryota</taxon>
        <taxon>Metazoa</taxon>
        <taxon>Ecdysozoa</taxon>
        <taxon>Arthropoda</taxon>
        <taxon>Crustacea</taxon>
        <taxon>Multicrustacea</taxon>
        <taxon>Malacostraca</taxon>
        <taxon>Eumalacostraca</taxon>
        <taxon>Eucarida</taxon>
        <taxon>Euphausiacea</taxon>
        <taxon>Euphausiidae</taxon>
        <taxon>Meganyctiphanes</taxon>
    </lineage>
</organism>
<accession>A0AAV2R380</accession>
<evidence type="ECO:0000256" key="3">
    <source>
        <dbReference type="ARBA" id="ARBA00022692"/>
    </source>
</evidence>
<keyword evidence="3 9" id="KW-0812">Transmembrane</keyword>
<feature type="transmembrane region" description="Helical" evidence="10">
    <location>
        <begin position="172"/>
        <end position="197"/>
    </location>
</feature>
<sequence length="376" mass="41632">MLDPESAAAIGADLAFSETAQVAVPDVAEINVQSVTDNIEYIPAPPVPVGVDAPIVELTSWGEPTLQSMGLASWWPSGWMQSGLENIHCGLDLPWWGTIALATVCIRCLLFPLVIKAQKNGAKMANHMPQMQILQMKITEARNSGNQMEAARISHELANFYKEKDISIGKTVMVPLAQAPIFMSMFFGLRGMANLPVESMKTGGMYWFTDLTVADPYFALPIITSLSLLASIELGVDGTKLGPQSANVKLFLRALPIIMLPFTYSFPTAVLCYWVTTNTFSLVQVGFLKIPRVREYFKIPVTITHKPGTLPPKKGVVQGFKDSWANQKIVKEIEERAHFDEMRFKRAGQGPVVKTYKHNPTLRSKKIIDVKPKLKK</sequence>
<feature type="domain" description="Membrane insertase YidC/Oxa/ALB C-terminal" evidence="11">
    <location>
        <begin position="95"/>
        <end position="285"/>
    </location>
</feature>
<evidence type="ECO:0000256" key="10">
    <source>
        <dbReference type="SAM" id="Phobius"/>
    </source>
</evidence>
<dbReference type="GO" id="GO:0032977">
    <property type="term" value="F:membrane insertase activity"/>
    <property type="evidence" value="ECO:0007669"/>
    <property type="project" value="InterPro"/>
</dbReference>
<dbReference type="AlphaFoldDB" id="A0AAV2R380"/>
<dbReference type="GO" id="GO:0005743">
    <property type="term" value="C:mitochondrial inner membrane"/>
    <property type="evidence" value="ECO:0007669"/>
    <property type="project" value="UniProtKB-SubCell"/>
</dbReference>
<evidence type="ECO:0000256" key="5">
    <source>
        <dbReference type="ARBA" id="ARBA00022946"/>
    </source>
</evidence>
<evidence type="ECO:0000313" key="12">
    <source>
        <dbReference type="EMBL" id="CAL4114082.1"/>
    </source>
</evidence>
<keyword evidence="13" id="KW-1185">Reference proteome</keyword>
<comment type="similarity">
    <text evidence="2 9">Belongs to the OXA1/ALB3/YidC family.</text>
</comment>
<keyword evidence="7" id="KW-0496">Mitochondrion</keyword>
<evidence type="ECO:0000256" key="1">
    <source>
        <dbReference type="ARBA" id="ARBA00004448"/>
    </source>
</evidence>
<evidence type="ECO:0000256" key="6">
    <source>
        <dbReference type="ARBA" id="ARBA00022989"/>
    </source>
</evidence>
<dbReference type="CDD" id="cd20069">
    <property type="entry name" value="5TM_Oxa1-like"/>
    <property type="match status" value="1"/>
</dbReference>
<keyword evidence="4" id="KW-0999">Mitochondrion inner membrane</keyword>
<reference evidence="12 13" key="1">
    <citation type="submission" date="2024-05" db="EMBL/GenBank/DDBJ databases">
        <authorList>
            <person name="Wallberg A."/>
        </authorList>
    </citation>
    <scope>NUCLEOTIDE SEQUENCE [LARGE SCALE GENOMIC DNA]</scope>
</reference>
<dbReference type="InterPro" id="IPR001708">
    <property type="entry name" value="YidC/ALB3/OXA1/COX18"/>
</dbReference>
<evidence type="ECO:0000256" key="8">
    <source>
        <dbReference type="ARBA" id="ARBA00023136"/>
    </source>
</evidence>
<keyword evidence="8 10" id="KW-0472">Membrane</keyword>
<keyword evidence="5" id="KW-0809">Transit peptide</keyword>
<dbReference type="EMBL" id="CAXKWB010015556">
    <property type="protein sequence ID" value="CAL4114082.1"/>
    <property type="molecule type" value="Genomic_DNA"/>
</dbReference>
<feature type="transmembrane region" description="Helical" evidence="10">
    <location>
        <begin position="217"/>
        <end position="236"/>
    </location>
</feature>
<comment type="caution">
    <text evidence="12">The sequence shown here is derived from an EMBL/GenBank/DDBJ whole genome shotgun (WGS) entry which is preliminary data.</text>
</comment>
<protein>
    <recommendedName>
        <fullName evidence="11">Membrane insertase YidC/Oxa/ALB C-terminal domain-containing protein</fullName>
    </recommendedName>
</protein>
<evidence type="ECO:0000256" key="9">
    <source>
        <dbReference type="RuleBase" id="RU003945"/>
    </source>
</evidence>
<comment type="subcellular location">
    <subcellularLocation>
        <location evidence="9">Membrane</location>
        <topology evidence="9">Multi-pass membrane protein</topology>
    </subcellularLocation>
    <subcellularLocation>
        <location evidence="1">Mitochondrion inner membrane</location>
        <topology evidence="1">Multi-pass membrane protein</topology>
    </subcellularLocation>
</comment>
<evidence type="ECO:0000256" key="2">
    <source>
        <dbReference type="ARBA" id="ARBA00009877"/>
    </source>
</evidence>
<dbReference type="Proteomes" id="UP001497623">
    <property type="component" value="Unassembled WGS sequence"/>
</dbReference>
<feature type="transmembrane region" description="Helical" evidence="10">
    <location>
        <begin position="93"/>
        <end position="115"/>
    </location>
</feature>
<proteinExistence type="inferred from homology"/>
<keyword evidence="6 10" id="KW-1133">Transmembrane helix</keyword>
<evidence type="ECO:0000313" key="13">
    <source>
        <dbReference type="Proteomes" id="UP001497623"/>
    </source>
</evidence>
<feature type="transmembrane region" description="Helical" evidence="10">
    <location>
        <begin position="257"/>
        <end position="276"/>
    </location>
</feature>
<evidence type="ECO:0000256" key="7">
    <source>
        <dbReference type="ARBA" id="ARBA00023128"/>
    </source>
</evidence>
<gene>
    <name evidence="12" type="ORF">MNOR_LOCUS20274</name>
</gene>
<dbReference type="Pfam" id="PF02096">
    <property type="entry name" value="60KD_IMP"/>
    <property type="match status" value="1"/>
</dbReference>
<dbReference type="PANTHER" id="PTHR12428:SF66">
    <property type="entry name" value="MITOCHONDRIAL INNER MEMBRANE PROTEIN OXA1L"/>
    <property type="match status" value="1"/>
</dbReference>
<evidence type="ECO:0000259" key="11">
    <source>
        <dbReference type="Pfam" id="PF02096"/>
    </source>
</evidence>